<dbReference type="OrthoDB" id="3194402at2"/>
<proteinExistence type="predicted"/>
<dbReference type="SUPFAM" id="SSF64288">
    <property type="entry name" value="Chorismate lyase-like"/>
    <property type="match status" value="1"/>
</dbReference>
<dbReference type="Proteomes" id="UP000325957">
    <property type="component" value="Unassembled WGS sequence"/>
</dbReference>
<dbReference type="PRINTS" id="PR00035">
    <property type="entry name" value="HTHGNTR"/>
</dbReference>
<dbReference type="Gene3D" id="3.40.1410.10">
    <property type="entry name" value="Chorismate lyase-like"/>
    <property type="match status" value="1"/>
</dbReference>
<name>A0A5J5KXN7_9MICC</name>
<keyword evidence="3" id="KW-0804">Transcription</keyword>
<dbReference type="InterPro" id="IPR036388">
    <property type="entry name" value="WH-like_DNA-bd_sf"/>
</dbReference>
<dbReference type="InterPro" id="IPR000524">
    <property type="entry name" value="Tscrpt_reg_HTH_GntR"/>
</dbReference>
<feature type="domain" description="HTH gntR-type" evidence="4">
    <location>
        <begin position="31"/>
        <end position="99"/>
    </location>
</feature>
<sequence>MTTTHSADGAVPLDRVWPDEFFTDLDHNCPVPLYYQVSTRLERAICDGDIPAGARLENEVAIAQRLGVSRATARRSIQALVDKGLLVRRRGIGTQVVQGQVPRPLELSSLYDELKDTDHAPATRVLLHEVLPATGPIAERLRVPEGDDVLHIRRLRTSDGGPVAILENYLPGGFLDLSAGELAAQGLYQLFRARGVAIRVANQAVSARLVDAEEADLLGIASGDPVLTMERIAFDDPGDVVEYGTHCYRPDLYAFETTLVAK</sequence>
<organism evidence="5 6">
    <name type="scientific">Kocuria coralli</name>
    <dbReference type="NCBI Taxonomy" id="1461025"/>
    <lineage>
        <taxon>Bacteria</taxon>
        <taxon>Bacillati</taxon>
        <taxon>Actinomycetota</taxon>
        <taxon>Actinomycetes</taxon>
        <taxon>Micrococcales</taxon>
        <taxon>Micrococcaceae</taxon>
        <taxon>Kocuria</taxon>
    </lineage>
</organism>
<dbReference type="SMART" id="SM00866">
    <property type="entry name" value="UTRA"/>
    <property type="match status" value="1"/>
</dbReference>
<comment type="caution">
    <text evidence="5">The sequence shown here is derived from an EMBL/GenBank/DDBJ whole genome shotgun (WGS) entry which is preliminary data.</text>
</comment>
<dbReference type="InterPro" id="IPR011663">
    <property type="entry name" value="UTRA"/>
</dbReference>
<evidence type="ECO:0000256" key="3">
    <source>
        <dbReference type="ARBA" id="ARBA00023163"/>
    </source>
</evidence>
<dbReference type="GO" id="GO:0003700">
    <property type="term" value="F:DNA-binding transcription factor activity"/>
    <property type="evidence" value="ECO:0007669"/>
    <property type="project" value="InterPro"/>
</dbReference>
<dbReference type="RefSeq" id="WP_158033560.1">
    <property type="nucleotide sequence ID" value="NZ_ML708615.1"/>
</dbReference>
<dbReference type="InterPro" id="IPR050679">
    <property type="entry name" value="Bact_HTH_transcr_reg"/>
</dbReference>
<gene>
    <name evidence="5" type="ORF">FCK90_06890</name>
</gene>
<dbReference type="PROSITE" id="PS50949">
    <property type="entry name" value="HTH_GNTR"/>
    <property type="match status" value="1"/>
</dbReference>
<dbReference type="AlphaFoldDB" id="A0A5J5KXN7"/>
<protein>
    <submittedName>
        <fullName evidence="5">GntR family transcriptional regulator</fullName>
    </submittedName>
</protein>
<evidence type="ECO:0000259" key="4">
    <source>
        <dbReference type="PROSITE" id="PS50949"/>
    </source>
</evidence>
<dbReference type="EMBL" id="SZWF01000006">
    <property type="protein sequence ID" value="KAA9394537.1"/>
    <property type="molecule type" value="Genomic_DNA"/>
</dbReference>
<dbReference type="GO" id="GO:0045892">
    <property type="term" value="P:negative regulation of DNA-templated transcription"/>
    <property type="evidence" value="ECO:0007669"/>
    <property type="project" value="TreeGrafter"/>
</dbReference>
<dbReference type="InterPro" id="IPR028978">
    <property type="entry name" value="Chorismate_lyase_/UTRA_dom_sf"/>
</dbReference>
<dbReference type="PANTHER" id="PTHR44846">
    <property type="entry name" value="MANNOSYL-D-GLYCERATE TRANSPORT/METABOLISM SYSTEM REPRESSOR MNGR-RELATED"/>
    <property type="match status" value="1"/>
</dbReference>
<keyword evidence="6" id="KW-1185">Reference proteome</keyword>
<dbReference type="CDD" id="cd07377">
    <property type="entry name" value="WHTH_GntR"/>
    <property type="match status" value="1"/>
</dbReference>
<dbReference type="InterPro" id="IPR036390">
    <property type="entry name" value="WH_DNA-bd_sf"/>
</dbReference>
<dbReference type="PANTHER" id="PTHR44846:SF17">
    <property type="entry name" value="GNTR-FAMILY TRANSCRIPTIONAL REGULATOR"/>
    <property type="match status" value="1"/>
</dbReference>
<keyword evidence="1" id="KW-0805">Transcription regulation</keyword>
<evidence type="ECO:0000313" key="5">
    <source>
        <dbReference type="EMBL" id="KAA9394537.1"/>
    </source>
</evidence>
<evidence type="ECO:0000256" key="2">
    <source>
        <dbReference type="ARBA" id="ARBA00023125"/>
    </source>
</evidence>
<dbReference type="GO" id="GO:0003677">
    <property type="term" value="F:DNA binding"/>
    <property type="evidence" value="ECO:0007669"/>
    <property type="project" value="UniProtKB-KW"/>
</dbReference>
<dbReference type="Pfam" id="PF07702">
    <property type="entry name" value="UTRA"/>
    <property type="match status" value="1"/>
</dbReference>
<keyword evidence="2" id="KW-0238">DNA-binding</keyword>
<reference evidence="5 6" key="1">
    <citation type="submission" date="2019-05" db="EMBL/GenBank/DDBJ databases">
        <title>Kocuria coralli sp. nov., a novel actinobacterium isolated from coral reef seawater.</title>
        <authorList>
            <person name="Li J."/>
        </authorList>
    </citation>
    <scope>NUCLEOTIDE SEQUENCE [LARGE SCALE GENOMIC DNA]</scope>
    <source>
        <strain evidence="5 6">SCSIO 13007</strain>
    </source>
</reference>
<dbReference type="SMART" id="SM00345">
    <property type="entry name" value="HTH_GNTR"/>
    <property type="match status" value="1"/>
</dbReference>
<dbReference type="SUPFAM" id="SSF46785">
    <property type="entry name" value="Winged helix' DNA-binding domain"/>
    <property type="match status" value="1"/>
</dbReference>
<dbReference type="Gene3D" id="1.10.10.10">
    <property type="entry name" value="Winged helix-like DNA-binding domain superfamily/Winged helix DNA-binding domain"/>
    <property type="match status" value="1"/>
</dbReference>
<evidence type="ECO:0000256" key="1">
    <source>
        <dbReference type="ARBA" id="ARBA00023015"/>
    </source>
</evidence>
<evidence type="ECO:0000313" key="6">
    <source>
        <dbReference type="Proteomes" id="UP000325957"/>
    </source>
</evidence>
<accession>A0A5J5KXN7</accession>
<dbReference type="Pfam" id="PF00392">
    <property type="entry name" value="GntR"/>
    <property type="match status" value="1"/>
</dbReference>